<keyword evidence="2" id="KW-0963">Cytoplasm</keyword>
<gene>
    <name evidence="2 3" type="primary">rsfS</name>
    <name evidence="3" type="ORF">DF185_12335</name>
</gene>
<dbReference type="GO" id="GO:0042256">
    <property type="term" value="P:cytosolic ribosome assembly"/>
    <property type="evidence" value="ECO:0007669"/>
    <property type="project" value="UniProtKB-UniRule"/>
</dbReference>
<dbReference type="GO" id="GO:0017148">
    <property type="term" value="P:negative regulation of translation"/>
    <property type="evidence" value="ECO:0007669"/>
    <property type="project" value="UniProtKB-UniRule"/>
</dbReference>
<dbReference type="Pfam" id="PF02410">
    <property type="entry name" value="RsfS"/>
    <property type="match status" value="1"/>
</dbReference>
<dbReference type="Gene3D" id="3.30.460.10">
    <property type="entry name" value="Beta Polymerase, domain 2"/>
    <property type="match status" value="1"/>
</dbReference>
<dbReference type="RefSeq" id="WP_110361060.1">
    <property type="nucleotide sequence ID" value="NZ_QFLI01000005.1"/>
</dbReference>
<sequence length="127" mass="14840">MTKKQEYNSEELADAIIEGLQERKAEDIVKIDLRNIDSSVCKYFIVCHGTSTTHVTGLADSVEDYVREEINEKVWKKEGLQNAQWILLDYADVVVHIFQKEYRDFYQLESLWADAPITRMEDPQPNQ</sequence>
<comment type="caution">
    <text evidence="3">The sequence shown here is derived from an EMBL/GenBank/DDBJ whole genome shotgun (WGS) entry which is preliminary data.</text>
</comment>
<keyword evidence="2" id="KW-0678">Repressor</keyword>
<dbReference type="EMBL" id="QFLI01000005">
    <property type="protein sequence ID" value="PXY00693.1"/>
    <property type="molecule type" value="Genomic_DNA"/>
</dbReference>
<protein>
    <recommendedName>
        <fullName evidence="2">Ribosomal silencing factor RsfS</fullName>
    </recommendedName>
</protein>
<evidence type="ECO:0000256" key="2">
    <source>
        <dbReference type="HAMAP-Rule" id="MF_01477"/>
    </source>
</evidence>
<dbReference type="NCBIfam" id="TIGR00090">
    <property type="entry name" value="rsfS_iojap_ybeB"/>
    <property type="match status" value="1"/>
</dbReference>
<dbReference type="PANTHER" id="PTHR21043:SF0">
    <property type="entry name" value="MITOCHONDRIAL ASSEMBLY OF RIBOSOMAL LARGE SUBUNIT PROTEIN 1"/>
    <property type="match status" value="1"/>
</dbReference>
<dbReference type="GO" id="GO:0090071">
    <property type="term" value="P:negative regulation of ribosome biogenesis"/>
    <property type="evidence" value="ECO:0007669"/>
    <property type="project" value="UniProtKB-UniRule"/>
</dbReference>
<comment type="similarity">
    <text evidence="1 2">Belongs to the Iojap/RsfS family.</text>
</comment>
<dbReference type="GO" id="GO:0043023">
    <property type="term" value="F:ribosomal large subunit binding"/>
    <property type="evidence" value="ECO:0007669"/>
    <property type="project" value="TreeGrafter"/>
</dbReference>
<dbReference type="InterPro" id="IPR004394">
    <property type="entry name" value="Iojap/RsfS/C7orf30"/>
</dbReference>
<evidence type="ECO:0000256" key="1">
    <source>
        <dbReference type="ARBA" id="ARBA00010574"/>
    </source>
</evidence>
<dbReference type="PANTHER" id="PTHR21043">
    <property type="entry name" value="IOJAP SUPERFAMILY ORTHOLOG"/>
    <property type="match status" value="1"/>
</dbReference>
<accession>A0A2V3ZWP5</accession>
<dbReference type="SUPFAM" id="SSF81301">
    <property type="entry name" value="Nucleotidyltransferase"/>
    <property type="match status" value="1"/>
</dbReference>
<dbReference type="Proteomes" id="UP000248079">
    <property type="component" value="Unassembled WGS sequence"/>
</dbReference>
<dbReference type="GO" id="GO:0005737">
    <property type="term" value="C:cytoplasm"/>
    <property type="evidence" value="ECO:0007669"/>
    <property type="project" value="UniProtKB-SubCell"/>
</dbReference>
<dbReference type="HAMAP" id="MF_01477">
    <property type="entry name" value="Iojap_RsfS"/>
    <property type="match status" value="1"/>
</dbReference>
<name>A0A2V3ZWP5_9BACT</name>
<comment type="subcellular location">
    <subcellularLocation>
        <location evidence="2">Cytoplasm</location>
    </subcellularLocation>
</comment>
<evidence type="ECO:0000313" key="3">
    <source>
        <dbReference type="EMBL" id="PXY00693.1"/>
    </source>
</evidence>
<organism evidence="3 4">
    <name type="scientific">Marinifilum breve</name>
    <dbReference type="NCBI Taxonomy" id="2184082"/>
    <lineage>
        <taxon>Bacteria</taxon>
        <taxon>Pseudomonadati</taxon>
        <taxon>Bacteroidota</taxon>
        <taxon>Bacteroidia</taxon>
        <taxon>Marinilabiliales</taxon>
        <taxon>Marinifilaceae</taxon>
    </lineage>
</organism>
<dbReference type="AlphaFoldDB" id="A0A2V3ZWP5"/>
<proteinExistence type="inferred from homology"/>
<comment type="subunit">
    <text evidence="2">Interacts with ribosomal protein uL14 (rplN).</text>
</comment>
<keyword evidence="2" id="KW-0810">Translation regulation</keyword>
<evidence type="ECO:0000313" key="4">
    <source>
        <dbReference type="Proteomes" id="UP000248079"/>
    </source>
</evidence>
<keyword evidence="4" id="KW-1185">Reference proteome</keyword>
<comment type="function">
    <text evidence="2">Functions as a ribosomal silencing factor. Interacts with ribosomal protein uL14 (rplN), blocking formation of intersubunit bridge B8. Prevents association of the 30S and 50S ribosomal subunits and the formation of functional ribosomes, thus repressing translation.</text>
</comment>
<dbReference type="OrthoDB" id="9793681at2"/>
<dbReference type="InterPro" id="IPR043519">
    <property type="entry name" value="NT_sf"/>
</dbReference>
<reference evidence="3 4" key="1">
    <citation type="submission" date="2018-05" db="EMBL/GenBank/DDBJ databases">
        <title>Marinifilum breve JC075T sp. nov., a marine bacterium isolated from Yongle Blue Hole in the South China Sea.</title>
        <authorList>
            <person name="Fu T."/>
        </authorList>
    </citation>
    <scope>NUCLEOTIDE SEQUENCE [LARGE SCALE GENOMIC DNA]</scope>
    <source>
        <strain evidence="3 4">JC075</strain>
    </source>
</reference>